<feature type="compositionally biased region" description="Basic and acidic residues" evidence="1">
    <location>
        <begin position="1"/>
        <end position="12"/>
    </location>
</feature>
<dbReference type="Proteomes" id="UP000250321">
    <property type="component" value="Unassembled WGS sequence"/>
</dbReference>
<feature type="region of interest" description="Disordered" evidence="1">
    <location>
        <begin position="1"/>
        <end position="20"/>
    </location>
</feature>
<gene>
    <name evidence="2" type="ORF">Pyn_29084</name>
</gene>
<accession>A0A314UXA0</accession>
<keyword evidence="2" id="KW-0347">Helicase</keyword>
<keyword evidence="2" id="KW-0378">Hydrolase</keyword>
<organism evidence="2 3">
    <name type="scientific">Prunus yedoensis var. nudiflora</name>
    <dbReference type="NCBI Taxonomy" id="2094558"/>
    <lineage>
        <taxon>Eukaryota</taxon>
        <taxon>Viridiplantae</taxon>
        <taxon>Streptophyta</taxon>
        <taxon>Embryophyta</taxon>
        <taxon>Tracheophyta</taxon>
        <taxon>Spermatophyta</taxon>
        <taxon>Magnoliopsida</taxon>
        <taxon>eudicotyledons</taxon>
        <taxon>Gunneridae</taxon>
        <taxon>Pentapetalae</taxon>
        <taxon>rosids</taxon>
        <taxon>fabids</taxon>
        <taxon>Rosales</taxon>
        <taxon>Rosaceae</taxon>
        <taxon>Amygdaloideae</taxon>
        <taxon>Amygdaleae</taxon>
        <taxon>Prunus</taxon>
    </lineage>
</organism>
<dbReference type="EMBL" id="PJQY01002952">
    <property type="protein sequence ID" value="PQM41528.1"/>
    <property type="molecule type" value="Genomic_DNA"/>
</dbReference>
<keyword evidence="2" id="KW-0547">Nucleotide-binding</keyword>
<evidence type="ECO:0000313" key="2">
    <source>
        <dbReference type="EMBL" id="PQM41528.1"/>
    </source>
</evidence>
<dbReference type="STRING" id="2094558.A0A314UXA0"/>
<name>A0A314UXA0_PRUYE</name>
<protein>
    <submittedName>
        <fullName evidence="2">DEAD-box ATP-dependent RNA helicase 16</fullName>
    </submittedName>
</protein>
<keyword evidence="3" id="KW-1185">Reference proteome</keyword>
<dbReference type="GO" id="GO:0004386">
    <property type="term" value="F:helicase activity"/>
    <property type="evidence" value="ECO:0007669"/>
    <property type="project" value="UniProtKB-KW"/>
</dbReference>
<keyword evidence="2" id="KW-0067">ATP-binding</keyword>
<evidence type="ECO:0000256" key="1">
    <source>
        <dbReference type="SAM" id="MobiDB-lite"/>
    </source>
</evidence>
<reference evidence="2 3" key="1">
    <citation type="submission" date="2018-02" db="EMBL/GenBank/DDBJ databases">
        <title>Draft genome of wild Prunus yedoensis var. nudiflora.</title>
        <authorList>
            <person name="Baek S."/>
            <person name="Kim J.-H."/>
            <person name="Choi K."/>
            <person name="Kim G.-B."/>
            <person name="Cho A."/>
            <person name="Jang H."/>
            <person name="Shin C.-H."/>
            <person name="Yu H.-J."/>
            <person name="Mun J.-H."/>
        </authorList>
    </citation>
    <scope>NUCLEOTIDE SEQUENCE [LARGE SCALE GENOMIC DNA]</scope>
    <source>
        <strain evidence="3">cv. Jeju island</strain>
        <tissue evidence="2">Leaf</tissue>
    </source>
</reference>
<sequence>MAETMEKPPKDIESDDEEEQTFESLGLDNRLIRALNKKKNSCLDRETPHKTPPLIERSLKLLVAWVPREGWVLDVKAQRLGGGVRLRFQVAR</sequence>
<evidence type="ECO:0000313" key="3">
    <source>
        <dbReference type="Proteomes" id="UP000250321"/>
    </source>
</evidence>
<dbReference type="AlphaFoldDB" id="A0A314UXA0"/>
<comment type="caution">
    <text evidence="2">The sequence shown here is derived from an EMBL/GenBank/DDBJ whole genome shotgun (WGS) entry which is preliminary data.</text>
</comment>
<proteinExistence type="predicted"/>